<gene>
    <name evidence="3" type="ORF">RRG08_024334</name>
</gene>
<dbReference type="PROSITE" id="PS50191">
    <property type="entry name" value="CRAL_TRIO"/>
    <property type="match status" value="1"/>
</dbReference>
<organism evidence="3 4">
    <name type="scientific">Elysia crispata</name>
    <name type="common">lettuce slug</name>
    <dbReference type="NCBI Taxonomy" id="231223"/>
    <lineage>
        <taxon>Eukaryota</taxon>
        <taxon>Metazoa</taxon>
        <taxon>Spiralia</taxon>
        <taxon>Lophotrochozoa</taxon>
        <taxon>Mollusca</taxon>
        <taxon>Gastropoda</taxon>
        <taxon>Heterobranchia</taxon>
        <taxon>Euthyneura</taxon>
        <taxon>Panpulmonata</taxon>
        <taxon>Sacoglossa</taxon>
        <taxon>Placobranchoidea</taxon>
        <taxon>Plakobranchidae</taxon>
        <taxon>Elysia</taxon>
    </lineage>
</organism>
<dbReference type="AlphaFoldDB" id="A0AAE1DIP4"/>
<dbReference type="Proteomes" id="UP001283361">
    <property type="component" value="Unassembled WGS sequence"/>
</dbReference>
<evidence type="ECO:0000313" key="3">
    <source>
        <dbReference type="EMBL" id="KAK3771255.1"/>
    </source>
</evidence>
<dbReference type="GO" id="GO:0008526">
    <property type="term" value="F:phosphatidylinositol transfer activity"/>
    <property type="evidence" value="ECO:0007669"/>
    <property type="project" value="TreeGrafter"/>
</dbReference>
<sequence>MEKGQMMAALKERMNYTDPLPDEPHFATSDETIVRYLKSAEWKLKEAEKALLSTIEYRRQTRPLRLDCNWCHDRPGYHSMRQVGHDESGRPVIYANFAQAATHKNSVDDVVTHVTYLIESAKATMDVGVTTWVFVIDCTGMTLNACNPKLGYGMANILSNHYPERLGLVICVNHNPMFHGVWKALKKIVSPGTTAKVRLVRSLSKIQQVFSTFFSDALSTWLLKEIELNKQRPLPKSQLEFWAAPPATAVSAFNMSLPHDPRGCPAYIRDYILPFQRLQDTLKPSTSPLAFWRGGRAAAGGAGGGRGGSNSASSSCSKGACSDEGAVVPRHRPHPNIVDSLFGVVRSVSTSPQEQAERLDAMSGVEQSEDVVADALVPGNGTVAGIADVEDGELDDEDQVEEDDLYNDFEKRVDDYAKVKKIIGDQ</sequence>
<name>A0AAE1DIP4_9GAST</name>
<comment type="caution">
    <text evidence="3">The sequence shown here is derived from an EMBL/GenBank/DDBJ whole genome shotgun (WGS) entry which is preliminary data.</text>
</comment>
<protein>
    <recommendedName>
        <fullName evidence="2">CRAL-TRIO domain-containing protein</fullName>
    </recommendedName>
</protein>
<evidence type="ECO:0000313" key="4">
    <source>
        <dbReference type="Proteomes" id="UP001283361"/>
    </source>
</evidence>
<dbReference type="CDD" id="cd00170">
    <property type="entry name" value="SEC14"/>
    <property type="match status" value="1"/>
</dbReference>
<feature type="region of interest" description="Disordered" evidence="1">
    <location>
        <begin position="300"/>
        <end position="334"/>
    </location>
</feature>
<dbReference type="SMART" id="SM00516">
    <property type="entry name" value="SEC14"/>
    <property type="match status" value="1"/>
</dbReference>
<dbReference type="Gene3D" id="3.40.525.10">
    <property type="entry name" value="CRAL-TRIO lipid binding domain"/>
    <property type="match status" value="1"/>
</dbReference>
<dbReference type="InterPro" id="IPR001251">
    <property type="entry name" value="CRAL-TRIO_dom"/>
</dbReference>
<keyword evidence="4" id="KW-1185">Reference proteome</keyword>
<dbReference type="SUPFAM" id="SSF46938">
    <property type="entry name" value="CRAL/TRIO N-terminal domain"/>
    <property type="match status" value="1"/>
</dbReference>
<dbReference type="SUPFAM" id="SSF52087">
    <property type="entry name" value="CRAL/TRIO domain"/>
    <property type="match status" value="1"/>
</dbReference>
<dbReference type="PANTHER" id="PTHR45824:SF29">
    <property type="entry name" value="GH16843P"/>
    <property type="match status" value="1"/>
</dbReference>
<dbReference type="InterPro" id="IPR052578">
    <property type="entry name" value="PI_Transfer_CRAL-TRIO"/>
</dbReference>
<evidence type="ECO:0000256" key="1">
    <source>
        <dbReference type="SAM" id="MobiDB-lite"/>
    </source>
</evidence>
<dbReference type="InterPro" id="IPR036865">
    <property type="entry name" value="CRAL-TRIO_dom_sf"/>
</dbReference>
<dbReference type="InterPro" id="IPR036273">
    <property type="entry name" value="CRAL/TRIO_N_dom_sf"/>
</dbReference>
<proteinExistence type="predicted"/>
<dbReference type="Pfam" id="PF00650">
    <property type="entry name" value="CRAL_TRIO"/>
    <property type="match status" value="1"/>
</dbReference>
<feature type="domain" description="CRAL-TRIO" evidence="2">
    <location>
        <begin position="83"/>
        <end position="236"/>
    </location>
</feature>
<evidence type="ECO:0000259" key="2">
    <source>
        <dbReference type="PROSITE" id="PS50191"/>
    </source>
</evidence>
<reference evidence="3" key="1">
    <citation type="journal article" date="2023" name="G3 (Bethesda)">
        <title>A reference genome for the long-term kleptoplast-retaining sea slug Elysia crispata morphotype clarki.</title>
        <authorList>
            <person name="Eastman K.E."/>
            <person name="Pendleton A.L."/>
            <person name="Shaikh M.A."/>
            <person name="Suttiyut T."/>
            <person name="Ogas R."/>
            <person name="Tomko P."/>
            <person name="Gavelis G."/>
            <person name="Widhalm J.R."/>
            <person name="Wisecaver J.H."/>
        </authorList>
    </citation>
    <scope>NUCLEOTIDE SEQUENCE</scope>
    <source>
        <strain evidence="3">ECLA1</strain>
    </source>
</reference>
<dbReference type="EMBL" id="JAWDGP010003760">
    <property type="protein sequence ID" value="KAK3771255.1"/>
    <property type="molecule type" value="Genomic_DNA"/>
</dbReference>
<dbReference type="PANTHER" id="PTHR45824">
    <property type="entry name" value="GH16843P"/>
    <property type="match status" value="1"/>
</dbReference>
<feature type="compositionally biased region" description="Low complexity" evidence="1">
    <location>
        <begin position="309"/>
        <end position="322"/>
    </location>
</feature>
<accession>A0AAE1DIP4</accession>